<reference evidence="1 2" key="1">
    <citation type="journal article" date="2012" name="Genome Biol.">
        <title>Sequencing three crocodilian genomes to illuminate the evolution of archosaurs and amniotes.</title>
        <authorList>
            <person name="St John J.A."/>
            <person name="Braun E.L."/>
            <person name="Isberg S.R."/>
            <person name="Miles L.G."/>
            <person name="Chong A.Y."/>
            <person name="Gongora J."/>
            <person name="Dalzell P."/>
            <person name="Moran C."/>
            <person name="Bed'hom B."/>
            <person name="Abzhanov A."/>
            <person name="Burgess S.C."/>
            <person name="Cooksey A.M."/>
            <person name="Castoe T.A."/>
            <person name="Crawford N.G."/>
            <person name="Densmore L.D."/>
            <person name="Drew J.C."/>
            <person name="Edwards S.V."/>
            <person name="Faircloth B.C."/>
            <person name="Fujita M.K."/>
            <person name="Greenwold M.J."/>
            <person name="Hoffmann F.G."/>
            <person name="Howard J.M."/>
            <person name="Iguchi T."/>
            <person name="Janes D.E."/>
            <person name="Khan S.Y."/>
            <person name="Kohno S."/>
            <person name="de Koning A.J."/>
            <person name="Lance S.L."/>
            <person name="McCarthy F.M."/>
            <person name="McCormack J.E."/>
            <person name="Merchant M.E."/>
            <person name="Peterson D.G."/>
            <person name="Pollock D.D."/>
            <person name="Pourmand N."/>
            <person name="Raney B.J."/>
            <person name="Roessler K.A."/>
            <person name="Sanford J.R."/>
            <person name="Sawyer R.H."/>
            <person name="Schmidt C.J."/>
            <person name="Triplett E.W."/>
            <person name="Tuberville T.D."/>
            <person name="Venegas-Anaya M."/>
            <person name="Howard J.T."/>
            <person name="Jarvis E.D."/>
            <person name="Guillette L.J.Jr."/>
            <person name="Glenn T.C."/>
            <person name="Green R.E."/>
            <person name="Ray D.A."/>
        </authorList>
    </citation>
    <scope>NUCLEOTIDE SEQUENCE [LARGE SCALE GENOMIC DNA]</scope>
    <source>
        <strain evidence="1">KSC_2009_1</strain>
    </source>
</reference>
<name>A0A151NW03_ALLMI</name>
<accession>A0A151NW03</accession>
<proteinExistence type="predicted"/>
<organism evidence="1 2">
    <name type="scientific">Alligator mississippiensis</name>
    <name type="common">American alligator</name>
    <dbReference type="NCBI Taxonomy" id="8496"/>
    <lineage>
        <taxon>Eukaryota</taxon>
        <taxon>Metazoa</taxon>
        <taxon>Chordata</taxon>
        <taxon>Craniata</taxon>
        <taxon>Vertebrata</taxon>
        <taxon>Euteleostomi</taxon>
        <taxon>Archelosauria</taxon>
        <taxon>Archosauria</taxon>
        <taxon>Crocodylia</taxon>
        <taxon>Alligatoridae</taxon>
        <taxon>Alligatorinae</taxon>
        <taxon>Alligator</taxon>
    </lineage>
</organism>
<gene>
    <name evidence="1" type="ORF">Y1Q_0009617</name>
</gene>
<comment type="caution">
    <text evidence="1">The sequence shown here is derived from an EMBL/GenBank/DDBJ whole genome shotgun (WGS) entry which is preliminary data.</text>
</comment>
<evidence type="ECO:0000313" key="2">
    <source>
        <dbReference type="Proteomes" id="UP000050525"/>
    </source>
</evidence>
<protein>
    <submittedName>
        <fullName evidence="1">Uncharacterized protein</fullName>
    </submittedName>
</protein>
<sequence>MCRRGSSTPANIGLCRQEEVLYRPTNKFSVAAPRPAIHPYLSGFPYDTNVQHRDSHQYLGKANVNHFQGVHAQHFSLPLEFI</sequence>
<evidence type="ECO:0000313" key="1">
    <source>
        <dbReference type="EMBL" id="KYO40605.1"/>
    </source>
</evidence>
<dbReference type="Proteomes" id="UP000050525">
    <property type="component" value="Unassembled WGS sequence"/>
</dbReference>
<dbReference type="AlphaFoldDB" id="A0A151NW03"/>
<keyword evidence="2" id="KW-1185">Reference proteome</keyword>
<dbReference type="EMBL" id="AKHW03001922">
    <property type="protein sequence ID" value="KYO40605.1"/>
    <property type="molecule type" value="Genomic_DNA"/>
</dbReference>